<dbReference type="CTD" id="9798924"/>
<keyword evidence="3" id="KW-1185">Reference proteome</keyword>
<dbReference type="Proteomes" id="UP000008281">
    <property type="component" value="Unassembled WGS sequence"/>
</dbReference>
<protein>
    <submittedName>
        <fullName evidence="2">Uncharacterized protein</fullName>
    </submittedName>
</protein>
<sequence length="136" mass="14594">MWFNGGPPGPPHHGPPPPGHPLHGLPHPAYPPGHPLHLPPGVQMMPMGGPHTVMPGMPMGAMPPLPPMTPMGQMQQNGGPSGSHQMMGPSTSGPPPSQPRGRPAHRGKLHFWHRDEFCEFRGTMNLASCYYVMFSA</sequence>
<accession>E3MRM5</accession>
<feature type="compositionally biased region" description="Low complexity" evidence="1">
    <location>
        <begin position="39"/>
        <end position="60"/>
    </location>
</feature>
<feature type="region of interest" description="Disordered" evidence="1">
    <location>
        <begin position="1"/>
        <end position="105"/>
    </location>
</feature>
<dbReference type="InParanoid" id="E3MRM5"/>
<dbReference type="STRING" id="31234.E3MRM5"/>
<feature type="compositionally biased region" description="Pro residues" evidence="1">
    <location>
        <begin position="7"/>
        <end position="20"/>
    </location>
</feature>
<evidence type="ECO:0000313" key="2">
    <source>
        <dbReference type="EMBL" id="EFP08037.1"/>
    </source>
</evidence>
<dbReference type="HOGENOM" id="CLU_2160668_0_0_1"/>
<organism evidence="3">
    <name type="scientific">Caenorhabditis remanei</name>
    <name type="common">Caenorhabditis vulgaris</name>
    <dbReference type="NCBI Taxonomy" id="31234"/>
    <lineage>
        <taxon>Eukaryota</taxon>
        <taxon>Metazoa</taxon>
        <taxon>Ecdysozoa</taxon>
        <taxon>Nematoda</taxon>
        <taxon>Chromadorea</taxon>
        <taxon>Rhabditida</taxon>
        <taxon>Rhabditina</taxon>
        <taxon>Rhabditomorpha</taxon>
        <taxon>Rhabditoidea</taxon>
        <taxon>Rhabditidae</taxon>
        <taxon>Peloderinae</taxon>
        <taxon>Caenorhabditis</taxon>
    </lineage>
</organism>
<dbReference type="GeneID" id="9798924"/>
<dbReference type="EMBL" id="DS268470">
    <property type="protein sequence ID" value="EFP08037.1"/>
    <property type="molecule type" value="Genomic_DNA"/>
</dbReference>
<gene>
    <name evidence="2" type="ORF">CRE_14735</name>
</gene>
<feature type="compositionally biased region" description="Pro residues" evidence="1">
    <location>
        <begin position="28"/>
        <end position="38"/>
    </location>
</feature>
<dbReference type="KEGG" id="crq:GCK72_024977"/>
<evidence type="ECO:0000256" key="1">
    <source>
        <dbReference type="SAM" id="MobiDB-lite"/>
    </source>
</evidence>
<dbReference type="AlphaFoldDB" id="E3MRM5"/>
<dbReference type="OMA" id="HRDEFCE"/>
<reference evidence="2" key="1">
    <citation type="submission" date="2007-07" db="EMBL/GenBank/DDBJ databases">
        <title>PCAP assembly of the Caenorhabditis remanei genome.</title>
        <authorList>
            <consortium name="The Caenorhabditis remanei Sequencing Consortium"/>
            <person name="Wilson R.K."/>
        </authorList>
    </citation>
    <scope>NUCLEOTIDE SEQUENCE [LARGE SCALE GENOMIC DNA]</scope>
    <source>
        <strain evidence="2">PB4641</strain>
    </source>
</reference>
<proteinExistence type="predicted"/>
<dbReference type="RefSeq" id="XP_003101156.2">
    <property type="nucleotide sequence ID" value="XM_003101108.2"/>
</dbReference>
<evidence type="ECO:0000313" key="3">
    <source>
        <dbReference type="Proteomes" id="UP000008281"/>
    </source>
</evidence>
<name>E3MRM5_CAERE</name>